<reference evidence="6 7" key="2">
    <citation type="journal article" date="2016" name="Appl. Microbiol. Biotechnol.">
        <title>Mutations improving production and secretion of extracellular lipase by Burkholderia glumae PG1.</title>
        <authorList>
            <person name="Knapp A."/>
            <person name="Voget S."/>
            <person name="Gao R."/>
            <person name="Zaburannyi N."/>
            <person name="Krysciak D."/>
            <person name="Breuer M."/>
            <person name="Hauer B."/>
            <person name="Streit W.R."/>
            <person name="Muller R."/>
            <person name="Daniel R."/>
            <person name="Jaeger K.E."/>
        </authorList>
    </citation>
    <scope>NUCLEOTIDE SEQUENCE [LARGE SCALE GENOMIC DNA]</scope>
    <source>
        <strain evidence="6 7">PG1</strain>
    </source>
</reference>
<evidence type="ECO:0000256" key="4">
    <source>
        <dbReference type="PIRSR" id="PIRSR001227-1"/>
    </source>
</evidence>
<keyword evidence="2 6" id="KW-0378">Hydrolase</keyword>
<dbReference type="PIRSF" id="PIRSF001227">
    <property type="entry name" value="Pen_acylase"/>
    <property type="match status" value="1"/>
</dbReference>
<sequence>MPYRMWRLLRGLLLGVAVLAVCVTGGVVIYGRASLPVLAGTVVAGGADGVGARVEIARDPHGIPHIVAASDDDAYFALGYVHAQDRLWQLDIDRRIASGTLAEVLGPAALPVDTFMRTLGVRRNAERIYAHLSPEARHVLERYAAGVNFYLGSRRGPLPIEYLLTRAPAPAPWTPADSVAWLSVLAWDLSGNMAMQIERMRLTHRLPLEQIHQLITTAPEDLTRMATIDYVPRYRDLSALAEAGVGALAAAPSRHVEGVGSNNWVVAGSRSASGKPMLANDPHLGLSTPGLFYLAHLKSDRLDVVGGTVPGLPLVLIGHNAHIAWGLTNTGTSVEDLFLEQLDPARPGEYRTPDGWARFATRTETIRVKGQASVVLNVRETRHGPVVSDVSPKARDALGQSNRYVLALQWTALMPDDTTLEAGFGFDHASNWSEFLAAAAKFGVPQQNVVYADRDGNIGFIAPGRVPLRSPDNDLMTEVPAPGWQARYDWNGFVPFAQLPRAFNPPDGRIVTANNRIVPRDSPVFLTGEWVMPYRYHRITALLDARARHTLDSFETIQTDVHSAAQDALLPLLLAQVGPQSDADAARAVAWLTAWNRDARADRPEPLIASAWERAVTRAIFEPRSGRELFKEYWAQRNLHQALLNALSDPAVGAAWCSTGAAPGPRPAPPCAAQVSAALRAALLDLRQRYGNDMQAWRWGEAHAAVAPHRPFHQVSWLARWFDLRVPVGGDMMTIDVGGNDFSDEAAPYQTRMAAAMRMVVDMADPGAARFAMPAGESGNRFSSWYADLMPLWATGRYVTIPTDARSIDACDCKRLALVPVRE</sequence>
<dbReference type="HOGENOM" id="CLU_011790_0_1_4"/>
<dbReference type="InterPro" id="IPR023343">
    <property type="entry name" value="Penicillin_amidase_dom1"/>
</dbReference>
<dbReference type="GO" id="GO:0017000">
    <property type="term" value="P:antibiotic biosynthetic process"/>
    <property type="evidence" value="ECO:0007669"/>
    <property type="project" value="InterPro"/>
</dbReference>
<comment type="cofactor">
    <cofactor evidence="5">
        <name>Ca(2+)</name>
        <dbReference type="ChEBI" id="CHEBI:29108"/>
    </cofactor>
    <text evidence="5">Binds 1 Ca(2+) ion per dimer.</text>
</comment>
<evidence type="ECO:0000256" key="2">
    <source>
        <dbReference type="ARBA" id="ARBA00022801"/>
    </source>
</evidence>
<dbReference type="PANTHER" id="PTHR34218">
    <property type="entry name" value="PEPTIDASE S45 PENICILLIN AMIDASE"/>
    <property type="match status" value="1"/>
</dbReference>
<dbReference type="Proteomes" id="UP000031838">
    <property type="component" value="Chromosome 2"/>
</dbReference>
<dbReference type="InterPro" id="IPR002692">
    <property type="entry name" value="S45"/>
</dbReference>
<dbReference type="EC" id="3.5.1.11" evidence="6"/>
<name>A0A0B6SEW7_BURPL</name>
<keyword evidence="5" id="KW-0106">Calcium</keyword>
<dbReference type="InterPro" id="IPR043147">
    <property type="entry name" value="Penicillin_amidase_A-knob"/>
</dbReference>
<dbReference type="InterPro" id="IPR043146">
    <property type="entry name" value="Penicillin_amidase_N_B-knob"/>
</dbReference>
<evidence type="ECO:0000313" key="7">
    <source>
        <dbReference type="Proteomes" id="UP000031838"/>
    </source>
</evidence>
<dbReference type="Gene3D" id="3.60.20.10">
    <property type="entry name" value="Glutamine Phosphoribosylpyrophosphate, subunit 1, domain 1"/>
    <property type="match status" value="1"/>
</dbReference>
<comment type="similarity">
    <text evidence="1">Belongs to the peptidase S45 family.</text>
</comment>
<dbReference type="Gene3D" id="2.30.120.10">
    <property type="match status" value="1"/>
</dbReference>
<reference evidence="7" key="1">
    <citation type="submission" date="2011-03" db="EMBL/GenBank/DDBJ databases">
        <authorList>
            <person name="Voget S."/>
            <person name="Streit W.R."/>
            <person name="Jaeger K.E."/>
            <person name="Daniel R."/>
        </authorList>
    </citation>
    <scope>NUCLEOTIDE SEQUENCE [LARGE SCALE GENOMIC DNA]</scope>
    <source>
        <strain evidence="7">PG1</strain>
    </source>
</reference>
<keyword evidence="7" id="KW-1185">Reference proteome</keyword>
<proteinExistence type="inferred from homology"/>
<accession>A0A0B6SEW7</accession>
<dbReference type="AlphaFoldDB" id="A0A0B6SEW7"/>
<keyword evidence="5" id="KW-0479">Metal-binding</keyword>
<evidence type="ECO:0000256" key="1">
    <source>
        <dbReference type="ARBA" id="ARBA00006586"/>
    </source>
</evidence>
<dbReference type="CDD" id="cd03747">
    <property type="entry name" value="Ntn_PGA_like"/>
    <property type="match status" value="1"/>
</dbReference>
<organism evidence="6 7">
    <name type="scientific">Burkholderia plantarii</name>
    <dbReference type="NCBI Taxonomy" id="41899"/>
    <lineage>
        <taxon>Bacteria</taxon>
        <taxon>Pseudomonadati</taxon>
        <taxon>Pseudomonadota</taxon>
        <taxon>Betaproteobacteria</taxon>
        <taxon>Burkholderiales</taxon>
        <taxon>Burkholderiaceae</taxon>
        <taxon>Burkholderia</taxon>
    </lineage>
</organism>
<keyword evidence="3" id="KW-0865">Zymogen</keyword>
<gene>
    <name evidence="6" type="ORF">BGL_2c27120</name>
</gene>
<dbReference type="KEGG" id="bgp:BGL_2c27120"/>
<dbReference type="InterPro" id="IPR014395">
    <property type="entry name" value="Pen/GL7ACA/AHL_acylase"/>
</dbReference>
<dbReference type="GO" id="GO:0046872">
    <property type="term" value="F:metal ion binding"/>
    <property type="evidence" value="ECO:0007669"/>
    <property type="project" value="UniProtKB-KW"/>
</dbReference>
<dbReference type="GO" id="GO:0008953">
    <property type="term" value="F:penicillin amidase activity"/>
    <property type="evidence" value="ECO:0007669"/>
    <property type="project" value="UniProtKB-EC"/>
</dbReference>
<dbReference type="MEROPS" id="S45.003"/>
<evidence type="ECO:0000313" key="6">
    <source>
        <dbReference type="EMBL" id="AJK50766.1"/>
    </source>
</evidence>
<feature type="active site" description="Nucleophile" evidence="4">
    <location>
        <position position="261"/>
    </location>
</feature>
<protein>
    <submittedName>
        <fullName evidence="6">Putative penicillin amidase</fullName>
        <ecNumber evidence="6">3.5.1.11</ecNumber>
    </submittedName>
</protein>
<dbReference type="Gene3D" id="1.10.439.10">
    <property type="entry name" value="Penicillin Amidohydrolase, domain 1"/>
    <property type="match status" value="1"/>
</dbReference>
<dbReference type="InterPro" id="IPR029055">
    <property type="entry name" value="Ntn_hydrolases_N"/>
</dbReference>
<dbReference type="RefSeq" id="WP_226993722.1">
    <property type="nucleotide sequence ID" value="NZ_CP002581.1"/>
</dbReference>
<dbReference type="PANTHER" id="PTHR34218:SF4">
    <property type="entry name" value="ACYL-HOMOSERINE LACTONE ACYLASE QUIP"/>
    <property type="match status" value="1"/>
</dbReference>
<dbReference type="SUPFAM" id="SSF56235">
    <property type="entry name" value="N-terminal nucleophile aminohydrolases (Ntn hydrolases)"/>
    <property type="match status" value="1"/>
</dbReference>
<dbReference type="EMBL" id="CP002581">
    <property type="protein sequence ID" value="AJK50766.1"/>
    <property type="molecule type" value="Genomic_DNA"/>
</dbReference>
<evidence type="ECO:0000256" key="3">
    <source>
        <dbReference type="ARBA" id="ARBA00023145"/>
    </source>
</evidence>
<dbReference type="Pfam" id="PF01804">
    <property type="entry name" value="Penicil_amidase"/>
    <property type="match status" value="1"/>
</dbReference>
<feature type="binding site" evidence="5">
    <location>
        <position position="336"/>
    </location>
    <ligand>
        <name>Ca(2+)</name>
        <dbReference type="ChEBI" id="CHEBI:29108"/>
    </ligand>
</feature>
<evidence type="ECO:0000256" key="5">
    <source>
        <dbReference type="PIRSR" id="PIRSR001227-2"/>
    </source>
</evidence>
<dbReference type="Gene3D" id="1.10.1400.10">
    <property type="match status" value="1"/>
</dbReference>